<name>A0A183AV78_9TREM</name>
<evidence type="ECO:0000313" key="3">
    <source>
        <dbReference type="WBParaSite" id="ECPE_0001089701-mRNA-1"/>
    </source>
</evidence>
<sequence>MLKLKHSVTIRTVCPPGFHPAEFFQCAKWDPQIDAISNPGPRIRWAENLSRVKKPMERWRPWVYDSSGLRLLGWDKSEADCAPPKLGNFEYKSVCLTEPTPLTRYFSDLDNLNALHPRFLLEHYVYRDPDEYLTKEETGKIACTLGCDCRPFQELKPMSQREVMRMRFATNNYRTFDDWIEDSNDQFLQGLLNKDGTVCSSSK</sequence>
<proteinExistence type="predicted"/>
<evidence type="ECO:0000313" key="1">
    <source>
        <dbReference type="EMBL" id="VDP87743.1"/>
    </source>
</evidence>
<dbReference type="OrthoDB" id="6225793at2759"/>
<dbReference type="EMBL" id="UZAN01049825">
    <property type="protein sequence ID" value="VDP87743.1"/>
    <property type="molecule type" value="Genomic_DNA"/>
</dbReference>
<keyword evidence="2" id="KW-1185">Reference proteome</keyword>
<dbReference type="Proteomes" id="UP000272942">
    <property type="component" value="Unassembled WGS sequence"/>
</dbReference>
<protein>
    <submittedName>
        <fullName evidence="1 3">Uncharacterized protein</fullName>
    </submittedName>
</protein>
<reference evidence="1 2" key="2">
    <citation type="submission" date="2018-11" db="EMBL/GenBank/DDBJ databases">
        <authorList>
            <consortium name="Pathogen Informatics"/>
        </authorList>
    </citation>
    <scope>NUCLEOTIDE SEQUENCE [LARGE SCALE GENOMIC DNA]</scope>
    <source>
        <strain evidence="1 2">Egypt</strain>
    </source>
</reference>
<evidence type="ECO:0000313" key="2">
    <source>
        <dbReference type="Proteomes" id="UP000272942"/>
    </source>
</evidence>
<accession>A0A183AV78</accession>
<dbReference type="WBParaSite" id="ECPE_0001089701-mRNA-1">
    <property type="protein sequence ID" value="ECPE_0001089701-mRNA-1"/>
    <property type="gene ID" value="ECPE_0001089701"/>
</dbReference>
<dbReference type="AlphaFoldDB" id="A0A183AV78"/>
<gene>
    <name evidence="1" type="ORF">ECPE_LOCUS10863</name>
</gene>
<organism evidence="3">
    <name type="scientific">Echinostoma caproni</name>
    <dbReference type="NCBI Taxonomy" id="27848"/>
    <lineage>
        <taxon>Eukaryota</taxon>
        <taxon>Metazoa</taxon>
        <taxon>Spiralia</taxon>
        <taxon>Lophotrochozoa</taxon>
        <taxon>Platyhelminthes</taxon>
        <taxon>Trematoda</taxon>
        <taxon>Digenea</taxon>
        <taxon>Plagiorchiida</taxon>
        <taxon>Echinostomata</taxon>
        <taxon>Echinostomatoidea</taxon>
        <taxon>Echinostomatidae</taxon>
        <taxon>Echinostoma</taxon>
    </lineage>
</organism>
<reference evidence="3" key="1">
    <citation type="submission" date="2016-06" db="UniProtKB">
        <authorList>
            <consortium name="WormBaseParasite"/>
        </authorList>
    </citation>
    <scope>IDENTIFICATION</scope>
</reference>